<proteinExistence type="predicted"/>
<keyword evidence="8" id="KW-1185">Reference proteome</keyword>
<dbReference type="PROSITE" id="PS50883">
    <property type="entry name" value="EAL"/>
    <property type="match status" value="1"/>
</dbReference>
<dbReference type="InterPro" id="IPR013767">
    <property type="entry name" value="PAS_fold"/>
</dbReference>
<dbReference type="SMART" id="SM00091">
    <property type="entry name" value="PAS"/>
    <property type="match status" value="3"/>
</dbReference>
<dbReference type="Pfam" id="PF00990">
    <property type="entry name" value="GGDEF"/>
    <property type="match status" value="1"/>
</dbReference>
<dbReference type="SMART" id="SM00267">
    <property type="entry name" value="GGDEF"/>
    <property type="match status" value="1"/>
</dbReference>
<dbReference type="Gene3D" id="3.20.20.450">
    <property type="entry name" value="EAL domain"/>
    <property type="match status" value="1"/>
</dbReference>
<evidence type="ECO:0000313" key="8">
    <source>
        <dbReference type="Proteomes" id="UP000198807"/>
    </source>
</evidence>
<dbReference type="InterPro" id="IPR035965">
    <property type="entry name" value="PAS-like_dom_sf"/>
</dbReference>
<accession>A0A1H7UBM9</accession>
<dbReference type="GO" id="GO:0071111">
    <property type="term" value="F:cyclic-guanylate-specific phosphodiesterase activity"/>
    <property type="evidence" value="ECO:0007669"/>
    <property type="project" value="UniProtKB-EC"/>
</dbReference>
<evidence type="ECO:0000259" key="4">
    <source>
        <dbReference type="PROSITE" id="PS50113"/>
    </source>
</evidence>
<keyword evidence="2" id="KW-0973">c-di-GMP</keyword>
<dbReference type="CDD" id="cd01949">
    <property type="entry name" value="GGDEF"/>
    <property type="match status" value="1"/>
</dbReference>
<evidence type="ECO:0000259" key="6">
    <source>
        <dbReference type="PROSITE" id="PS50887"/>
    </source>
</evidence>
<reference evidence="8" key="1">
    <citation type="submission" date="2016-10" db="EMBL/GenBank/DDBJ databases">
        <authorList>
            <person name="Varghese N."/>
            <person name="Submissions S."/>
        </authorList>
    </citation>
    <scope>NUCLEOTIDE SEQUENCE [LARGE SCALE GENOMIC DNA]</scope>
    <source>
        <strain evidence="8">CGMCC 1.9150</strain>
    </source>
</reference>
<dbReference type="InterPro" id="IPR000700">
    <property type="entry name" value="PAS-assoc_C"/>
</dbReference>
<dbReference type="Proteomes" id="UP000198807">
    <property type="component" value="Unassembled WGS sequence"/>
</dbReference>
<gene>
    <name evidence="7" type="ORF">SAMN04488129_1202</name>
</gene>
<dbReference type="Pfam" id="PF08448">
    <property type="entry name" value="PAS_4"/>
    <property type="match status" value="2"/>
</dbReference>
<dbReference type="InterPro" id="IPR000014">
    <property type="entry name" value="PAS"/>
</dbReference>
<dbReference type="FunFam" id="3.20.20.450:FF:000001">
    <property type="entry name" value="Cyclic di-GMP phosphodiesterase yahA"/>
    <property type="match status" value="1"/>
</dbReference>
<dbReference type="Gene3D" id="3.30.70.270">
    <property type="match status" value="1"/>
</dbReference>
<sequence>MPVPPSAKFVAARAPPWLEALPDSAVLIDESGTILAVNAHWRAFALANGGASHAYLGENYLAVCPSVLGDDVGDLPLQMEDVLKGTSHSLEWEVPCHSPSERRWFRLTASRYQDQGRNYALVIHHDISHRRLADETAKAHEQQLESILSHTREGLVVIQGQGTIRYANPRACELLGDSQEHLIDQNLRIPIPCSTGQILEVQPAGDEPRTLEIYDVQSEWEGDPAWLVHLHDITGQVAAERALKENEDLLERTNRVARVGGWETDMITGELWWTSVTRDILEVDRTEPAPPLNEALPRFYKGESYQQVRTNLQHAIDHGVTADFDTQLQTGKGRTIWVRIQAQPEIQDGKTVRLLGTFQDITERKELKTRLAEWGAAFEAVGEGVIITDAEDRISAVNPAFTTITGYSEDEVRGCTPSFLQFDAPGGNIYEPLWAQLKEQDRWQGEIWSRRKDGEVFPTWQTINSIKDEAGTITHYVSILTDLSRIKHAEQQWEYLANHDPLTGLPNRRLFKDRLEQAVLQARRSGETFAVLLLDMNDFKALNDGFGHDIGDQALRALGTRVKGLLKEDDTLARWGGDELLLLVRDLADPTAASPLAERVLDVLEAPLVIGTQEFRLTASIGIAIGCAPLESASSLIMQADGAMYSAKDAGQRFAFFAKEVGEAARERIYLGTELARALEWNQLAVHYQPQVDLHSGQCLGLEALARWPHPDEGWISPARFIPVAEQSGLIHKLGEWVLETACRQAVQWLADGWDFGRMAVNISSQQLNSNSLIAQVDRVLNKTGLPPTRLELELTESSLVDPSISVSKTLDALRYRGIHIAIDDFGTGYSSLGYLKDLPVDRLKIDRSFVDGLPEDNKARALVETVMTLGSKLGFQVLAEGIETPAQHQDLLQAGCLAGQGYLFAKPLDPESIWALKFPFQVPFGIA</sequence>
<dbReference type="NCBIfam" id="TIGR00229">
    <property type="entry name" value="sensory_box"/>
    <property type="match status" value="3"/>
</dbReference>
<dbReference type="RefSeq" id="WP_089714929.1">
    <property type="nucleotide sequence ID" value="NZ_FOBC01000020.1"/>
</dbReference>
<dbReference type="SUPFAM" id="SSF141868">
    <property type="entry name" value="EAL domain-like"/>
    <property type="match status" value="1"/>
</dbReference>
<dbReference type="PROSITE" id="PS50113">
    <property type="entry name" value="PAC"/>
    <property type="match status" value="2"/>
</dbReference>
<feature type="domain" description="PAS" evidence="3">
    <location>
        <begin position="370"/>
        <end position="414"/>
    </location>
</feature>
<dbReference type="CDD" id="cd01948">
    <property type="entry name" value="EAL"/>
    <property type="match status" value="1"/>
</dbReference>
<evidence type="ECO:0000259" key="3">
    <source>
        <dbReference type="PROSITE" id="PS50112"/>
    </source>
</evidence>
<dbReference type="PANTHER" id="PTHR44757">
    <property type="entry name" value="DIGUANYLATE CYCLASE DGCP"/>
    <property type="match status" value="1"/>
</dbReference>
<dbReference type="CDD" id="cd00130">
    <property type="entry name" value="PAS"/>
    <property type="match status" value="2"/>
</dbReference>
<dbReference type="SMART" id="SM00052">
    <property type="entry name" value="EAL"/>
    <property type="match status" value="1"/>
</dbReference>
<evidence type="ECO:0000256" key="2">
    <source>
        <dbReference type="ARBA" id="ARBA00022636"/>
    </source>
</evidence>
<dbReference type="InterPro" id="IPR029787">
    <property type="entry name" value="Nucleotide_cyclase"/>
</dbReference>
<evidence type="ECO:0000256" key="1">
    <source>
        <dbReference type="ARBA" id="ARBA00012282"/>
    </source>
</evidence>
<dbReference type="InterPro" id="IPR052155">
    <property type="entry name" value="Biofilm_reg_signaling"/>
</dbReference>
<dbReference type="EMBL" id="FOBC01000020">
    <property type="protein sequence ID" value="SEL94219.1"/>
    <property type="molecule type" value="Genomic_DNA"/>
</dbReference>
<dbReference type="PROSITE" id="PS50112">
    <property type="entry name" value="PAS"/>
    <property type="match status" value="2"/>
</dbReference>
<feature type="domain" description="GGDEF" evidence="6">
    <location>
        <begin position="527"/>
        <end position="660"/>
    </location>
</feature>
<feature type="domain" description="PAS" evidence="3">
    <location>
        <begin position="140"/>
        <end position="187"/>
    </location>
</feature>
<dbReference type="InterPro" id="IPR001610">
    <property type="entry name" value="PAC"/>
</dbReference>
<dbReference type="Pfam" id="PF00989">
    <property type="entry name" value="PAS"/>
    <property type="match status" value="1"/>
</dbReference>
<dbReference type="Pfam" id="PF00563">
    <property type="entry name" value="EAL"/>
    <property type="match status" value="1"/>
</dbReference>
<dbReference type="AlphaFoldDB" id="A0A1H7UBM9"/>
<dbReference type="InterPro" id="IPR000160">
    <property type="entry name" value="GGDEF_dom"/>
</dbReference>
<dbReference type="SUPFAM" id="SSF55785">
    <property type="entry name" value="PYP-like sensor domain (PAS domain)"/>
    <property type="match status" value="4"/>
</dbReference>
<evidence type="ECO:0000259" key="5">
    <source>
        <dbReference type="PROSITE" id="PS50883"/>
    </source>
</evidence>
<dbReference type="EC" id="3.1.4.52" evidence="1"/>
<feature type="domain" description="PAC" evidence="4">
    <location>
        <begin position="322"/>
        <end position="373"/>
    </location>
</feature>
<feature type="domain" description="EAL" evidence="5">
    <location>
        <begin position="668"/>
        <end position="922"/>
    </location>
</feature>
<organism evidence="7 8">
    <name type="scientific">Halomonas daqiaonensis</name>
    <dbReference type="NCBI Taxonomy" id="650850"/>
    <lineage>
        <taxon>Bacteria</taxon>
        <taxon>Pseudomonadati</taxon>
        <taxon>Pseudomonadota</taxon>
        <taxon>Gammaproteobacteria</taxon>
        <taxon>Oceanospirillales</taxon>
        <taxon>Halomonadaceae</taxon>
        <taxon>Halomonas</taxon>
    </lineage>
</organism>
<protein>
    <recommendedName>
        <fullName evidence="1">cyclic-guanylate-specific phosphodiesterase</fullName>
        <ecNumber evidence="1">3.1.4.52</ecNumber>
    </recommendedName>
</protein>
<dbReference type="Pfam" id="PF13426">
    <property type="entry name" value="PAS_9"/>
    <property type="match status" value="1"/>
</dbReference>
<evidence type="ECO:0000313" key="7">
    <source>
        <dbReference type="EMBL" id="SEL94219.1"/>
    </source>
</evidence>
<name>A0A1H7UBM9_9GAMM</name>
<dbReference type="SMART" id="SM00086">
    <property type="entry name" value="PAC"/>
    <property type="match status" value="3"/>
</dbReference>
<dbReference type="PANTHER" id="PTHR44757:SF2">
    <property type="entry name" value="BIOFILM ARCHITECTURE MAINTENANCE PROTEIN MBAA"/>
    <property type="match status" value="1"/>
</dbReference>
<dbReference type="Gene3D" id="3.30.450.20">
    <property type="entry name" value="PAS domain"/>
    <property type="match status" value="4"/>
</dbReference>
<feature type="domain" description="PAC" evidence="4">
    <location>
        <begin position="443"/>
        <end position="495"/>
    </location>
</feature>
<dbReference type="InterPro" id="IPR013656">
    <property type="entry name" value="PAS_4"/>
</dbReference>
<dbReference type="InterPro" id="IPR043128">
    <property type="entry name" value="Rev_trsase/Diguanyl_cyclase"/>
</dbReference>
<dbReference type="STRING" id="650850.SAMN04488129_1202"/>
<dbReference type="InterPro" id="IPR001633">
    <property type="entry name" value="EAL_dom"/>
</dbReference>
<dbReference type="PROSITE" id="PS50887">
    <property type="entry name" value="GGDEF"/>
    <property type="match status" value="1"/>
</dbReference>
<dbReference type="GO" id="GO:0006355">
    <property type="term" value="P:regulation of DNA-templated transcription"/>
    <property type="evidence" value="ECO:0007669"/>
    <property type="project" value="InterPro"/>
</dbReference>
<dbReference type="OrthoDB" id="5777683at2"/>
<dbReference type="InterPro" id="IPR035919">
    <property type="entry name" value="EAL_sf"/>
</dbReference>
<dbReference type="SUPFAM" id="SSF55073">
    <property type="entry name" value="Nucleotide cyclase"/>
    <property type="match status" value="1"/>
</dbReference>
<dbReference type="NCBIfam" id="TIGR00254">
    <property type="entry name" value="GGDEF"/>
    <property type="match status" value="1"/>
</dbReference>